<evidence type="ECO:0000313" key="1">
    <source>
        <dbReference type="EMBL" id="CAD7447090.1"/>
    </source>
</evidence>
<dbReference type="AlphaFoldDB" id="A0A7R9F545"/>
<dbReference type="EMBL" id="OD568548">
    <property type="protein sequence ID" value="CAD7447090.1"/>
    <property type="molecule type" value="Genomic_DNA"/>
</dbReference>
<gene>
    <name evidence="1" type="ORF">TBIB3V08_LOCUS9407</name>
</gene>
<reference evidence="1" key="1">
    <citation type="submission" date="2020-11" db="EMBL/GenBank/DDBJ databases">
        <authorList>
            <person name="Tran Van P."/>
        </authorList>
    </citation>
    <scope>NUCLEOTIDE SEQUENCE</scope>
</reference>
<protein>
    <submittedName>
        <fullName evidence="1">Uncharacterized protein</fullName>
    </submittedName>
</protein>
<name>A0A7R9F545_9NEOP</name>
<accession>A0A7R9F545</accession>
<organism evidence="1">
    <name type="scientific">Timema bartmani</name>
    <dbReference type="NCBI Taxonomy" id="61472"/>
    <lineage>
        <taxon>Eukaryota</taxon>
        <taxon>Metazoa</taxon>
        <taxon>Ecdysozoa</taxon>
        <taxon>Arthropoda</taxon>
        <taxon>Hexapoda</taxon>
        <taxon>Insecta</taxon>
        <taxon>Pterygota</taxon>
        <taxon>Neoptera</taxon>
        <taxon>Polyneoptera</taxon>
        <taxon>Phasmatodea</taxon>
        <taxon>Timematodea</taxon>
        <taxon>Timematoidea</taxon>
        <taxon>Timematidae</taxon>
        <taxon>Timema</taxon>
    </lineage>
</organism>
<proteinExistence type="predicted"/>
<sequence length="173" mass="18557">MAPYKIVASSGDLVVKGREDHEWVCVYPSVLGVPGSVPVRAGWHSHTQSGTPALTGHSSNHGSAIVNSVTLEKVQTSDGPSFNDGTVINVFITETSWILTMKFPDHSAFSGGEGKVKSAKVSQGFTARQRLREKTADKIWGVQCGFKPGRGCVKRLRTRFGVCNVVSSQVEVA</sequence>